<evidence type="ECO:0000256" key="2">
    <source>
        <dbReference type="SAM" id="SignalP"/>
    </source>
</evidence>
<feature type="signal peptide" evidence="2">
    <location>
        <begin position="1"/>
        <end position="20"/>
    </location>
</feature>
<dbReference type="SUPFAM" id="SSF53474">
    <property type="entry name" value="alpha/beta-Hydrolases"/>
    <property type="match status" value="1"/>
</dbReference>
<keyword evidence="1 4" id="KW-0378">Hydrolase</keyword>
<dbReference type="InterPro" id="IPR029058">
    <property type="entry name" value="AB_hydrolase_fold"/>
</dbReference>
<evidence type="ECO:0000259" key="3">
    <source>
        <dbReference type="Pfam" id="PF20434"/>
    </source>
</evidence>
<keyword evidence="2" id="KW-0732">Signal</keyword>
<dbReference type="PANTHER" id="PTHR48081">
    <property type="entry name" value="AB HYDROLASE SUPERFAMILY PROTEIN C4A8.06C"/>
    <property type="match status" value="1"/>
</dbReference>
<evidence type="ECO:0000256" key="1">
    <source>
        <dbReference type="ARBA" id="ARBA00022801"/>
    </source>
</evidence>
<dbReference type="GO" id="GO:0016787">
    <property type="term" value="F:hydrolase activity"/>
    <property type="evidence" value="ECO:0007669"/>
    <property type="project" value="UniProtKB-KW"/>
</dbReference>
<dbReference type="InterPro" id="IPR049492">
    <property type="entry name" value="BD-FAE-like_dom"/>
</dbReference>
<gene>
    <name evidence="4" type="ORF">DXN04_30905</name>
</gene>
<accession>A0A3E1NST6</accession>
<evidence type="ECO:0000313" key="5">
    <source>
        <dbReference type="Proteomes" id="UP000261174"/>
    </source>
</evidence>
<dbReference type="Proteomes" id="UP000261174">
    <property type="component" value="Unassembled WGS sequence"/>
</dbReference>
<protein>
    <submittedName>
        <fullName evidence="4">Alpha/beta hydrolase</fullName>
    </submittedName>
</protein>
<comment type="caution">
    <text evidence="4">The sequence shown here is derived from an EMBL/GenBank/DDBJ whole genome shotgun (WGS) entry which is preliminary data.</text>
</comment>
<dbReference type="EMBL" id="QTJV01000017">
    <property type="protein sequence ID" value="RFM30977.1"/>
    <property type="molecule type" value="Genomic_DNA"/>
</dbReference>
<feature type="domain" description="BD-FAE-like" evidence="3">
    <location>
        <begin position="43"/>
        <end position="242"/>
    </location>
</feature>
<keyword evidence="5" id="KW-1185">Reference proteome</keyword>
<dbReference type="InterPro" id="IPR050300">
    <property type="entry name" value="GDXG_lipolytic_enzyme"/>
</dbReference>
<feature type="chain" id="PRO_5017755399" evidence="2">
    <location>
        <begin position="21"/>
        <end position="286"/>
    </location>
</feature>
<evidence type="ECO:0000313" key="4">
    <source>
        <dbReference type="EMBL" id="RFM30977.1"/>
    </source>
</evidence>
<dbReference type="Gene3D" id="3.40.50.1820">
    <property type="entry name" value="alpha/beta hydrolase"/>
    <property type="match status" value="1"/>
</dbReference>
<dbReference type="PANTHER" id="PTHR48081:SF6">
    <property type="entry name" value="PEPTIDASE S9 PROLYL OLIGOPEPTIDASE CATALYTIC DOMAIN-CONTAINING PROTEIN"/>
    <property type="match status" value="1"/>
</dbReference>
<dbReference type="Pfam" id="PF20434">
    <property type="entry name" value="BD-FAE"/>
    <property type="match status" value="1"/>
</dbReference>
<dbReference type="OrthoDB" id="9794725at2"/>
<dbReference type="AlphaFoldDB" id="A0A3E1NST6"/>
<name>A0A3E1NST6_9BACT</name>
<sequence>MRKIILLLLLLSYLSPLIHAQEIIPLYKDSIPGARAKTEIPDLTVYLPQGTQHTKTGILIIPGGGYGFVSSIKEGSEIATYFASKGIAAFVLKYRLPTDSTMREKKTGPIQDAQRALQIIRMNAGKWGVDNNKIGVIGFSAGGHLASTLGTHFNRSFISNENKVNLRPDFMILVYPVISMKQELTHAGSRMNLLGKTPANEDVNYFSNEEQVTATTPPTYLTHTGDDKVVSVQNSIAFYQALLKNHVSAEMLLVPEGDHGFIFKIKQEEYMDPIFLWMRKGGWLDE</sequence>
<dbReference type="RefSeq" id="WP_116857291.1">
    <property type="nucleotide sequence ID" value="NZ_QTJV01000017.1"/>
</dbReference>
<reference evidence="4 5" key="1">
    <citation type="submission" date="2018-08" db="EMBL/GenBank/DDBJ databases">
        <title>Chitinophaga sp. K20C18050901, a novel bacterium isolated from forest soil.</title>
        <authorList>
            <person name="Wang C."/>
        </authorList>
    </citation>
    <scope>NUCLEOTIDE SEQUENCE [LARGE SCALE GENOMIC DNA]</scope>
    <source>
        <strain evidence="4 5">K20C18050901</strain>
    </source>
</reference>
<proteinExistence type="predicted"/>
<organism evidence="4 5">
    <name type="scientific">Chitinophaga silvisoli</name>
    <dbReference type="NCBI Taxonomy" id="2291814"/>
    <lineage>
        <taxon>Bacteria</taxon>
        <taxon>Pseudomonadati</taxon>
        <taxon>Bacteroidota</taxon>
        <taxon>Chitinophagia</taxon>
        <taxon>Chitinophagales</taxon>
        <taxon>Chitinophagaceae</taxon>
        <taxon>Chitinophaga</taxon>
    </lineage>
</organism>